<feature type="compositionally biased region" description="Basic residues" evidence="2">
    <location>
        <begin position="1055"/>
        <end position="1065"/>
    </location>
</feature>
<dbReference type="InterPro" id="IPR039190">
    <property type="entry name" value="TTC14"/>
</dbReference>
<dbReference type="SUPFAM" id="SSF48452">
    <property type="entry name" value="TPR-like"/>
    <property type="match status" value="1"/>
</dbReference>
<keyword evidence="5" id="KW-1185">Reference proteome</keyword>
<feature type="signal peptide" evidence="3">
    <location>
        <begin position="1"/>
        <end position="26"/>
    </location>
</feature>
<feature type="repeat" description="TPR" evidence="1">
    <location>
        <begin position="382"/>
        <end position="415"/>
    </location>
</feature>
<gene>
    <name evidence="4" type="ORF">AGLY_012757</name>
</gene>
<dbReference type="PROSITE" id="PS50293">
    <property type="entry name" value="TPR_REGION"/>
    <property type="match status" value="1"/>
</dbReference>
<feature type="compositionally biased region" description="Low complexity" evidence="2">
    <location>
        <begin position="498"/>
        <end position="530"/>
    </location>
</feature>
<feature type="compositionally biased region" description="Polar residues" evidence="2">
    <location>
        <begin position="983"/>
        <end position="997"/>
    </location>
</feature>
<feature type="compositionally biased region" description="Basic residues" evidence="2">
    <location>
        <begin position="882"/>
        <end position="895"/>
    </location>
</feature>
<feature type="non-terminal residue" evidence="4">
    <location>
        <position position="1136"/>
    </location>
</feature>
<dbReference type="OrthoDB" id="1914839at2759"/>
<dbReference type="InterPro" id="IPR011990">
    <property type="entry name" value="TPR-like_helical_dom_sf"/>
</dbReference>
<feature type="compositionally biased region" description="Basic residues" evidence="2">
    <location>
        <begin position="682"/>
        <end position="693"/>
    </location>
</feature>
<reference evidence="4 5" key="1">
    <citation type="submission" date="2019-08" db="EMBL/GenBank/DDBJ databases">
        <title>The genome of the soybean aphid Biotype 1, its phylome, world population structure and adaptation to the North American continent.</title>
        <authorList>
            <person name="Giordano R."/>
            <person name="Donthu R.K."/>
            <person name="Hernandez A.G."/>
            <person name="Wright C.L."/>
            <person name="Zimin A.V."/>
        </authorList>
    </citation>
    <scope>NUCLEOTIDE SEQUENCE [LARGE SCALE GENOMIC DNA]</scope>
    <source>
        <tissue evidence="4">Whole aphids</tissue>
    </source>
</reference>
<feature type="compositionally biased region" description="Basic and acidic residues" evidence="2">
    <location>
        <begin position="1036"/>
        <end position="1048"/>
    </location>
</feature>
<evidence type="ECO:0000256" key="2">
    <source>
        <dbReference type="SAM" id="MobiDB-lite"/>
    </source>
</evidence>
<comment type="caution">
    <text evidence="4">The sequence shown here is derived from an EMBL/GenBank/DDBJ whole genome shotgun (WGS) entry which is preliminary data.</text>
</comment>
<dbReference type="Pfam" id="PF13424">
    <property type="entry name" value="TPR_12"/>
    <property type="match status" value="1"/>
</dbReference>
<feature type="compositionally biased region" description="Low complexity" evidence="2">
    <location>
        <begin position="938"/>
        <end position="951"/>
    </location>
</feature>
<organism evidence="4 5">
    <name type="scientific">Aphis glycines</name>
    <name type="common">Soybean aphid</name>
    <dbReference type="NCBI Taxonomy" id="307491"/>
    <lineage>
        <taxon>Eukaryota</taxon>
        <taxon>Metazoa</taxon>
        <taxon>Ecdysozoa</taxon>
        <taxon>Arthropoda</taxon>
        <taxon>Hexapoda</taxon>
        <taxon>Insecta</taxon>
        <taxon>Pterygota</taxon>
        <taxon>Neoptera</taxon>
        <taxon>Paraneoptera</taxon>
        <taxon>Hemiptera</taxon>
        <taxon>Sternorrhyncha</taxon>
        <taxon>Aphidomorpha</taxon>
        <taxon>Aphidoidea</taxon>
        <taxon>Aphididae</taxon>
        <taxon>Aphidini</taxon>
        <taxon>Aphis</taxon>
        <taxon>Aphis</taxon>
    </lineage>
</organism>
<feature type="repeat" description="TPR" evidence="1">
    <location>
        <begin position="423"/>
        <end position="456"/>
    </location>
</feature>
<feature type="compositionally biased region" description="Basic residues" evidence="2">
    <location>
        <begin position="952"/>
        <end position="966"/>
    </location>
</feature>
<dbReference type="Gene3D" id="1.25.40.10">
    <property type="entry name" value="Tetratricopeptide repeat domain"/>
    <property type="match status" value="1"/>
</dbReference>
<evidence type="ECO:0000256" key="1">
    <source>
        <dbReference type="PROSITE-ProRule" id="PRU00339"/>
    </source>
</evidence>
<feature type="region of interest" description="Disordered" evidence="2">
    <location>
        <begin position="483"/>
        <end position="603"/>
    </location>
</feature>
<name>A0A6G0T8C7_APHGL</name>
<feature type="compositionally biased region" description="Low complexity" evidence="2">
    <location>
        <begin position="1007"/>
        <end position="1021"/>
    </location>
</feature>
<dbReference type="Proteomes" id="UP000475862">
    <property type="component" value="Unassembled WGS sequence"/>
</dbReference>
<dbReference type="InterPro" id="IPR019734">
    <property type="entry name" value="TPR_rpt"/>
</dbReference>
<dbReference type="PANTHER" id="PTHR23184">
    <property type="entry name" value="TETRATRICOPEPTIDE REPEAT PROTEIN 14"/>
    <property type="match status" value="1"/>
</dbReference>
<evidence type="ECO:0000256" key="3">
    <source>
        <dbReference type="SAM" id="SignalP"/>
    </source>
</evidence>
<sequence length="1136" mass="129470">MCMTILYGRRRLLFLFVVLVVGPSGARVSTIDYIISSVSIPSCLFRGSWANCLLILYCSARTRSRLAWSLNEIIFLPPSSPYVCCATRRRSYHRLHTVCGAIKMEVELDQDLLYTALQFHGPKLQEALRSEYGDVGEFTGLSTLSFPAYANGNSISNDLDNEKQLKLHKFIANNSKAFFNVELLANNKQNQCEDFEINSFTVLCTYTEPIRCVSDINVRGFCQASLPGLSIGDNLCCEVLEVVPEACKLVCGIKGVKCHKKYKELLGLFNMENCPQTFKLFHAGKYDDSYDSMLQKSTGFKNPSNICNLELITGLFDDRYSIIPSLSGSFPEKETALELRKVQSAQWAIQSVSDGIKYFKAGQHSEAFLCLNKALTIDSLNVEAYVARGALYANLSRFQKAIEDLKSALKINPKHVNGRKYLGETLMGYARTLESQNKLEDALQYYEECLLIIPDHDEAKASIEYLKTNLLVGKSMSMNTHDSLSKKKIDTDLEKSASSSSSSNHSNSSSSDSSSSGSSSDEESNSSSDSDSDHSSSSDSSSDGSSGNDSQKVDTKERSLSPFSKRLAMMDGSSTNGGGLPCNPSFIAPENSQSQQLGAEKESDIEERIQKLILLSQSNKIKKSKQIGINIQKLLQDAYALKNEEKKADKKIKKSKDKKKSHKHKKKDSKGKQKNAKDHQEHHHKKNKSKKHKFIEQSFDNEQQIIQKSSLPDPESVKSNLSNLKEGTLFFKKYVKQDKPSNDQNVIDKDNEQPDMFKANEVVEMPNTYKYDEDPSLIPTPKFKMQLPTTTTTYVKVKKKEPIDYLPAYNYNNHILPANHELIRTQSSNNDTNNTEHASSTLYDTNNKGFFNLPPSTHPVSENNINNMEFQQKQSYLSPNKQRSRSRSASKRRINYSRSRSSGNRSSQSPFKKKPKETSKSKTRSRSGSYPRHRRYSSSRSNRSRSSSHSYSRSRSRSRSIHHRNRMPYYNNRNRGTYYKPRFQNQNHHNRGFQNRGFQHRGGYVHRQNYNNYNNNWNNRGQRGGGRQRFFHYRPRQYDRNRHYERRSYSGSPNRRSRSRSKSRSGSKNSTKEYRKRYSGNGEDQQHIANNKPKTPPEPTTETNKWQLDSNDNVDSSNLYKNISCYNIIVFELFVR</sequence>
<proteinExistence type="predicted"/>
<evidence type="ECO:0000313" key="5">
    <source>
        <dbReference type="Proteomes" id="UP000475862"/>
    </source>
</evidence>
<feature type="chain" id="PRO_5026150858" evidence="3">
    <location>
        <begin position="27"/>
        <end position="1136"/>
    </location>
</feature>
<feature type="compositionally biased region" description="Basic residues" evidence="2">
    <location>
        <begin position="911"/>
        <end position="937"/>
    </location>
</feature>
<feature type="compositionally biased region" description="Basic and acidic residues" evidence="2">
    <location>
        <begin position="483"/>
        <end position="495"/>
    </location>
</feature>
<dbReference type="PROSITE" id="PS50005">
    <property type="entry name" value="TPR"/>
    <property type="match status" value="2"/>
</dbReference>
<feature type="region of interest" description="Disordered" evidence="2">
    <location>
        <begin position="643"/>
        <end position="693"/>
    </location>
</feature>
<feature type="compositionally biased region" description="Polar residues" evidence="2">
    <location>
        <begin position="826"/>
        <end position="881"/>
    </location>
</feature>
<dbReference type="EMBL" id="VYZN01000051">
    <property type="protein sequence ID" value="KAE9527684.1"/>
    <property type="molecule type" value="Genomic_DNA"/>
</dbReference>
<feature type="region of interest" description="Disordered" evidence="2">
    <location>
        <begin position="826"/>
        <end position="1113"/>
    </location>
</feature>
<keyword evidence="3" id="KW-0732">Signal</keyword>
<feature type="compositionally biased region" description="Low complexity" evidence="2">
    <location>
        <begin position="896"/>
        <end position="910"/>
    </location>
</feature>
<feature type="compositionally biased region" description="Basic residues" evidence="2">
    <location>
        <begin position="649"/>
        <end position="674"/>
    </location>
</feature>
<dbReference type="AlphaFoldDB" id="A0A6G0T8C7"/>
<dbReference type="SMART" id="SM00028">
    <property type="entry name" value="TPR"/>
    <property type="match status" value="3"/>
</dbReference>
<protein>
    <submittedName>
        <fullName evidence="4">Uncharacterized protein</fullName>
    </submittedName>
</protein>
<keyword evidence="1" id="KW-0802">TPR repeat</keyword>
<dbReference type="PANTHER" id="PTHR23184:SF9">
    <property type="entry name" value="TETRATRICOPEPTIDE REPEAT PROTEIN 14"/>
    <property type="match status" value="1"/>
</dbReference>
<feature type="compositionally biased region" description="Low complexity" evidence="2">
    <location>
        <begin position="537"/>
        <end position="550"/>
    </location>
</feature>
<accession>A0A6G0T8C7</accession>
<evidence type="ECO:0000313" key="4">
    <source>
        <dbReference type="EMBL" id="KAE9527684.1"/>
    </source>
</evidence>